<protein>
    <recommendedName>
        <fullName evidence="7">Ubiquitin carboxyl-terminal hydrolase</fullName>
        <ecNumber evidence="7">3.4.19.12</ecNumber>
    </recommendedName>
</protein>
<keyword evidence="4 7" id="KW-0833">Ubl conjugation pathway</keyword>
<organism evidence="10 11">
    <name type="scientific">Cyanidium caldarium</name>
    <name type="common">Red alga</name>
    <dbReference type="NCBI Taxonomy" id="2771"/>
    <lineage>
        <taxon>Eukaryota</taxon>
        <taxon>Rhodophyta</taxon>
        <taxon>Bangiophyceae</taxon>
        <taxon>Cyanidiales</taxon>
        <taxon>Cyanidiaceae</taxon>
        <taxon>Cyanidium</taxon>
    </lineage>
</organism>
<feature type="domain" description="USP" evidence="9">
    <location>
        <begin position="243"/>
        <end position="846"/>
    </location>
</feature>
<keyword evidence="5 7" id="KW-0378">Hydrolase</keyword>
<evidence type="ECO:0000256" key="8">
    <source>
        <dbReference type="SAM" id="MobiDB-lite"/>
    </source>
</evidence>
<feature type="compositionally biased region" description="Basic and acidic residues" evidence="8">
    <location>
        <begin position="16"/>
        <end position="30"/>
    </location>
</feature>
<name>A0AAV9J2D9_CYACA</name>
<comment type="similarity">
    <text evidence="2 7">Belongs to the peptidase C19 family.</text>
</comment>
<proteinExistence type="inferred from homology"/>
<keyword evidence="6 7" id="KW-0788">Thiol protease</keyword>
<dbReference type="InterPro" id="IPR001394">
    <property type="entry name" value="Peptidase_C19_UCH"/>
</dbReference>
<evidence type="ECO:0000256" key="7">
    <source>
        <dbReference type="RuleBase" id="RU366025"/>
    </source>
</evidence>
<keyword evidence="11" id="KW-1185">Reference proteome</keyword>
<dbReference type="PROSITE" id="PS00972">
    <property type="entry name" value="USP_1"/>
    <property type="match status" value="1"/>
</dbReference>
<dbReference type="InterPro" id="IPR028889">
    <property type="entry name" value="USP"/>
</dbReference>
<dbReference type="EMBL" id="JANCYW010000019">
    <property type="protein sequence ID" value="KAK4538649.1"/>
    <property type="molecule type" value="Genomic_DNA"/>
</dbReference>
<dbReference type="PROSITE" id="PS00973">
    <property type="entry name" value="USP_2"/>
    <property type="match status" value="1"/>
</dbReference>
<dbReference type="PANTHER" id="PTHR21646">
    <property type="entry name" value="UBIQUITIN CARBOXYL-TERMINAL HYDROLASE"/>
    <property type="match status" value="1"/>
</dbReference>
<keyword evidence="3 7" id="KW-0645">Protease</keyword>
<evidence type="ECO:0000256" key="6">
    <source>
        <dbReference type="ARBA" id="ARBA00022807"/>
    </source>
</evidence>
<comment type="caution">
    <text evidence="10">The sequence shown here is derived from an EMBL/GenBank/DDBJ whole genome shotgun (WGS) entry which is preliminary data.</text>
</comment>
<evidence type="ECO:0000256" key="2">
    <source>
        <dbReference type="ARBA" id="ARBA00009085"/>
    </source>
</evidence>
<evidence type="ECO:0000313" key="10">
    <source>
        <dbReference type="EMBL" id="KAK4538649.1"/>
    </source>
</evidence>
<dbReference type="Gene3D" id="3.90.70.10">
    <property type="entry name" value="Cysteine proteinases"/>
    <property type="match status" value="2"/>
</dbReference>
<dbReference type="SUPFAM" id="SSF54001">
    <property type="entry name" value="Cysteine proteinases"/>
    <property type="match status" value="1"/>
</dbReference>
<feature type="region of interest" description="Disordered" evidence="8">
    <location>
        <begin position="219"/>
        <end position="238"/>
    </location>
</feature>
<dbReference type="GO" id="GO:0006508">
    <property type="term" value="P:proteolysis"/>
    <property type="evidence" value="ECO:0007669"/>
    <property type="project" value="UniProtKB-KW"/>
</dbReference>
<dbReference type="InterPro" id="IPR038765">
    <property type="entry name" value="Papain-like_cys_pep_sf"/>
</dbReference>
<gene>
    <name evidence="10" type="ORF">CDCA_CDCA19G4674</name>
</gene>
<feature type="region of interest" description="Disordered" evidence="8">
    <location>
        <begin position="1"/>
        <end position="47"/>
    </location>
</feature>
<dbReference type="InterPro" id="IPR018200">
    <property type="entry name" value="USP_CS"/>
</dbReference>
<comment type="catalytic activity">
    <reaction evidence="1 7">
        <text>Thiol-dependent hydrolysis of ester, thioester, amide, peptide and isopeptide bonds formed by the C-terminal Gly of ubiquitin (a 76-residue protein attached to proteins as an intracellular targeting signal).</text>
        <dbReference type="EC" id="3.4.19.12"/>
    </reaction>
</comment>
<accession>A0AAV9J2D9</accession>
<dbReference type="GO" id="GO:0004843">
    <property type="term" value="F:cysteine-type deubiquitinase activity"/>
    <property type="evidence" value="ECO:0007669"/>
    <property type="project" value="UniProtKB-UniRule"/>
</dbReference>
<evidence type="ECO:0000259" key="9">
    <source>
        <dbReference type="PROSITE" id="PS50235"/>
    </source>
</evidence>
<dbReference type="GO" id="GO:0016579">
    <property type="term" value="P:protein deubiquitination"/>
    <property type="evidence" value="ECO:0007669"/>
    <property type="project" value="InterPro"/>
</dbReference>
<dbReference type="Proteomes" id="UP001301350">
    <property type="component" value="Unassembled WGS sequence"/>
</dbReference>
<dbReference type="PROSITE" id="PS50235">
    <property type="entry name" value="USP_3"/>
    <property type="match status" value="1"/>
</dbReference>
<dbReference type="InterPro" id="IPR035927">
    <property type="entry name" value="DUSP-like_sf"/>
</dbReference>
<sequence>MKSPRGTPTQPMESEEMVRKRENLNGHDALDSTTPTRGVEHRPVTRSVAAAAAAAAVSTSASGGSAVNSARPNRYAAVPAAWYREDEWQRSAMPLSQLVDPEHPRLLRSGLLESVDFVLVPEAEFRKLRERYGADAEPPDLLPLMSNGLVEVRPLRVLIDGRPEFVSQEADICALYDGSLYLADSGEALPRSGTVRDAMITDQTELVTEVKRPIQRLRTAPPAPAAAEPSASSLSPSPSAGLTGLVNLGNTCFMNSAVQCLASTAPLTHYFITQQYRADLNRTNPLGTGGVLAEEYAALVQQLWAPMPSSSSSTSSRSAVAPRRFKYQISRFAPQFSGYAQQDSQELITFLLDGLHEDLNRVRRKPYIAEDPDEEIPPDVAWQRHCARNDSVVVDLFHGQYRSTVRCPDCDRVSVTYDPLVYLSLPLPGRKERIVSVVLWTLAEQHDGTGPTHYELRVPRRGILQTLKERLQQVSGVEAARLALLRGLETNRSVGSGSSSTFLLSPKRRLERVLDSDTLLVIEVADAAALKRSEERCAREHHPAIGLLHAIPDSMRNGVHSTRQATGALSTAATAAAATADEARLVEVVRTDAERNLIGVPLLFTVPPATSEAHLHREVQLRLRRWGIEPEAFEVRPRDGASTAAASHCLYELQWRSRGGDVDTAAVDSTWRAARDRFVSAAHSSHNGAGGRHAPARVDLYQCLHLWSETEVLDEDNLWYCSRCKKHQRASKQLTLYRLPRVLVVHLKRFQYSSWFRDKLEVLVEFPLRDLVLECRGERVAYDLFAVSHHMGGLGGGHYTASCYRDACARWFYLDDAHVSPLPDSEEAAAKRIVNQSAYVLFYRQTDTPRRGAL</sequence>
<evidence type="ECO:0000256" key="4">
    <source>
        <dbReference type="ARBA" id="ARBA00022786"/>
    </source>
</evidence>
<feature type="compositionally biased region" description="Polar residues" evidence="8">
    <location>
        <begin position="1"/>
        <end position="12"/>
    </location>
</feature>
<dbReference type="AlphaFoldDB" id="A0AAV9J2D9"/>
<evidence type="ECO:0000256" key="1">
    <source>
        <dbReference type="ARBA" id="ARBA00000707"/>
    </source>
</evidence>
<feature type="compositionally biased region" description="Low complexity" evidence="8">
    <location>
        <begin position="225"/>
        <end position="238"/>
    </location>
</feature>
<evidence type="ECO:0000256" key="3">
    <source>
        <dbReference type="ARBA" id="ARBA00022670"/>
    </source>
</evidence>
<dbReference type="SUPFAM" id="SSF143791">
    <property type="entry name" value="DUSP-like"/>
    <property type="match status" value="1"/>
</dbReference>
<dbReference type="EC" id="3.4.19.12" evidence="7"/>
<dbReference type="Pfam" id="PF00443">
    <property type="entry name" value="UCH"/>
    <property type="match status" value="1"/>
</dbReference>
<evidence type="ECO:0000256" key="5">
    <source>
        <dbReference type="ARBA" id="ARBA00022801"/>
    </source>
</evidence>
<dbReference type="PANTHER" id="PTHR21646:SF24">
    <property type="entry name" value="UBIQUITIN CARBOXYL-TERMINAL HYDROLASE"/>
    <property type="match status" value="1"/>
</dbReference>
<dbReference type="InterPro" id="IPR050185">
    <property type="entry name" value="Ub_carboxyl-term_hydrolase"/>
</dbReference>
<reference evidence="10 11" key="1">
    <citation type="submission" date="2022-07" db="EMBL/GenBank/DDBJ databases">
        <title>Genome-wide signatures of adaptation to extreme environments.</title>
        <authorList>
            <person name="Cho C.H."/>
            <person name="Yoon H.S."/>
        </authorList>
    </citation>
    <scope>NUCLEOTIDE SEQUENCE [LARGE SCALE GENOMIC DNA]</scope>
    <source>
        <strain evidence="10 11">DBV 063 E5</strain>
    </source>
</reference>
<evidence type="ECO:0000313" key="11">
    <source>
        <dbReference type="Proteomes" id="UP001301350"/>
    </source>
</evidence>